<keyword evidence="13" id="KW-1185">Reference proteome</keyword>
<evidence type="ECO:0000256" key="11">
    <source>
        <dbReference type="PIRSR" id="PIRSR006268-2"/>
    </source>
</evidence>
<keyword evidence="7 10" id="KW-0460">Magnesium</keyword>
<evidence type="ECO:0000256" key="5">
    <source>
        <dbReference type="ARBA" id="ARBA00022723"/>
    </source>
</evidence>
<dbReference type="RefSeq" id="WP_211481790.1">
    <property type="nucleotide sequence ID" value="NZ_FNQY01000007.1"/>
</dbReference>
<dbReference type="GO" id="GO:0016740">
    <property type="term" value="F:transferase activity"/>
    <property type="evidence" value="ECO:0007669"/>
    <property type="project" value="UniProtKB-UniRule"/>
</dbReference>
<dbReference type="EMBL" id="FNQY01000007">
    <property type="protein sequence ID" value="SEA06548.1"/>
    <property type="molecule type" value="Genomic_DNA"/>
</dbReference>
<evidence type="ECO:0000256" key="3">
    <source>
        <dbReference type="ARBA" id="ARBA00022630"/>
    </source>
</evidence>
<accession>A0A1H3Y6Q8</accession>
<evidence type="ECO:0000256" key="9">
    <source>
        <dbReference type="ARBA" id="ARBA00048540"/>
    </source>
</evidence>
<evidence type="ECO:0000256" key="8">
    <source>
        <dbReference type="ARBA" id="ARBA00031306"/>
    </source>
</evidence>
<keyword evidence="12" id="KW-0449">Lipoprotein</keyword>
<dbReference type="InterPro" id="IPR024932">
    <property type="entry name" value="ApbE"/>
</dbReference>
<sequence>MKNKAHHKGRMTRLVFVMAILITGLPPVISGQANSSSLAVKRTATLMGSKFDITIVAKDSITAQRLIDSAIEEISRIESLISEWKSNSEVSMVNRNAGIKPVKVSKELFDLTKRALNYSLMSRGAFDISFASLNKVWRFDGSITTIPSKEEVLKSIEKVGFQHIILDSLESTIYLQLSGMKIGFGSIGKGYAADKAMELMRKKGVKAGIINAAGDMQTWGVQPNGKQWTVGLTNPFKKRKTIKKLNLSDMAITTSGSYEHFIELNGVRYSHIINPVTGYPVTGLASVTILGPNAEICNAISTSVMVMGLKQGLSLIGQFPGYQYIIITDKGKMYKNKGQHF</sequence>
<feature type="binding site" evidence="11">
    <location>
        <position position="186"/>
    </location>
    <ligand>
        <name>Mg(2+)</name>
        <dbReference type="ChEBI" id="CHEBI:18420"/>
    </ligand>
</feature>
<dbReference type="Pfam" id="PF02424">
    <property type="entry name" value="ApbE"/>
    <property type="match status" value="1"/>
</dbReference>
<evidence type="ECO:0000256" key="1">
    <source>
        <dbReference type="ARBA" id="ARBA00011955"/>
    </source>
</evidence>
<evidence type="ECO:0000256" key="7">
    <source>
        <dbReference type="ARBA" id="ARBA00022842"/>
    </source>
</evidence>
<evidence type="ECO:0000256" key="10">
    <source>
        <dbReference type="PIRNR" id="PIRNR006268"/>
    </source>
</evidence>
<comment type="cofactor">
    <cofactor evidence="11">
        <name>Mg(2+)</name>
        <dbReference type="ChEBI" id="CHEBI:18420"/>
    </cofactor>
    <cofactor evidence="11">
        <name>Mn(2+)</name>
        <dbReference type="ChEBI" id="CHEBI:29035"/>
    </cofactor>
    <text evidence="11">Magnesium. Can also use manganese.</text>
</comment>
<dbReference type="PIRSF" id="PIRSF006268">
    <property type="entry name" value="ApbE"/>
    <property type="match status" value="1"/>
</dbReference>
<dbReference type="Gene3D" id="3.10.520.10">
    <property type="entry name" value="ApbE-like domains"/>
    <property type="match status" value="1"/>
</dbReference>
<evidence type="ECO:0000313" key="12">
    <source>
        <dbReference type="EMBL" id="SEA06548.1"/>
    </source>
</evidence>
<evidence type="ECO:0000313" key="13">
    <source>
        <dbReference type="Proteomes" id="UP000199041"/>
    </source>
</evidence>
<dbReference type="EC" id="2.7.1.180" evidence="1 10"/>
<name>A0A1H3Y6Q8_9BACT</name>
<dbReference type="STRING" id="551991.SAMN05192529_107102"/>
<keyword evidence="5 10" id="KW-0479">Metal-binding</keyword>
<proteinExistence type="inferred from homology"/>
<dbReference type="GO" id="GO:0046872">
    <property type="term" value="F:metal ion binding"/>
    <property type="evidence" value="ECO:0007669"/>
    <property type="project" value="UniProtKB-UniRule"/>
</dbReference>
<comment type="similarity">
    <text evidence="10">Belongs to the ApbE family.</text>
</comment>
<dbReference type="PANTHER" id="PTHR30040">
    <property type="entry name" value="THIAMINE BIOSYNTHESIS LIPOPROTEIN APBE"/>
    <property type="match status" value="1"/>
</dbReference>
<keyword evidence="3 10" id="KW-0285">Flavoprotein</keyword>
<dbReference type="PANTHER" id="PTHR30040:SF2">
    <property type="entry name" value="FAD:PROTEIN FMN TRANSFERASE"/>
    <property type="match status" value="1"/>
</dbReference>
<gene>
    <name evidence="12" type="ORF">SAMN05192529_107102</name>
</gene>
<evidence type="ECO:0000256" key="4">
    <source>
        <dbReference type="ARBA" id="ARBA00022679"/>
    </source>
</evidence>
<evidence type="ECO:0000256" key="6">
    <source>
        <dbReference type="ARBA" id="ARBA00022827"/>
    </source>
</evidence>
<evidence type="ECO:0000256" key="2">
    <source>
        <dbReference type="ARBA" id="ARBA00016337"/>
    </source>
</evidence>
<organism evidence="12 13">
    <name type="scientific">Arachidicoccus rhizosphaerae</name>
    <dbReference type="NCBI Taxonomy" id="551991"/>
    <lineage>
        <taxon>Bacteria</taxon>
        <taxon>Pseudomonadati</taxon>
        <taxon>Bacteroidota</taxon>
        <taxon>Chitinophagia</taxon>
        <taxon>Chitinophagales</taxon>
        <taxon>Chitinophagaceae</taxon>
        <taxon>Arachidicoccus</taxon>
    </lineage>
</organism>
<dbReference type="SUPFAM" id="SSF143631">
    <property type="entry name" value="ApbE-like"/>
    <property type="match status" value="1"/>
</dbReference>
<protein>
    <recommendedName>
        <fullName evidence="2 10">FAD:protein FMN transferase</fullName>
        <ecNumber evidence="1 10">2.7.1.180</ecNumber>
    </recommendedName>
    <alternativeName>
        <fullName evidence="8 10">Flavin transferase</fullName>
    </alternativeName>
</protein>
<dbReference type="Proteomes" id="UP000199041">
    <property type="component" value="Unassembled WGS sequence"/>
</dbReference>
<feature type="binding site" evidence="11">
    <location>
        <position position="302"/>
    </location>
    <ligand>
        <name>Mg(2+)</name>
        <dbReference type="ChEBI" id="CHEBI:18420"/>
    </ligand>
</feature>
<keyword evidence="4 10" id="KW-0808">Transferase</keyword>
<keyword evidence="6 10" id="KW-0274">FAD</keyword>
<dbReference type="InterPro" id="IPR003374">
    <property type="entry name" value="ApbE-like_sf"/>
</dbReference>
<reference evidence="12 13" key="1">
    <citation type="submission" date="2016-10" db="EMBL/GenBank/DDBJ databases">
        <authorList>
            <person name="de Groot N.N."/>
        </authorList>
    </citation>
    <scope>NUCLEOTIDE SEQUENCE [LARGE SCALE GENOMIC DNA]</scope>
    <source>
        <strain evidence="12 13">Vu-144</strain>
    </source>
</reference>
<dbReference type="AlphaFoldDB" id="A0A1H3Y6Q8"/>
<comment type="catalytic activity">
    <reaction evidence="9 10">
        <text>L-threonyl-[protein] + FAD = FMN-L-threonyl-[protein] + AMP + H(+)</text>
        <dbReference type="Rhea" id="RHEA:36847"/>
        <dbReference type="Rhea" id="RHEA-COMP:11060"/>
        <dbReference type="Rhea" id="RHEA-COMP:11061"/>
        <dbReference type="ChEBI" id="CHEBI:15378"/>
        <dbReference type="ChEBI" id="CHEBI:30013"/>
        <dbReference type="ChEBI" id="CHEBI:57692"/>
        <dbReference type="ChEBI" id="CHEBI:74257"/>
        <dbReference type="ChEBI" id="CHEBI:456215"/>
        <dbReference type="EC" id="2.7.1.180"/>
    </reaction>
</comment>